<comment type="caution">
    <text evidence="1">The sequence shown here is derived from an EMBL/GenBank/DDBJ whole genome shotgun (WGS) entry which is preliminary data.</text>
</comment>
<accession>A0ACC5XQ11</accession>
<gene>
    <name evidence="1" type="ORF">PGIGA_G00156920</name>
</gene>
<keyword evidence="2" id="KW-1185">Reference proteome</keyword>
<evidence type="ECO:0000313" key="2">
    <source>
        <dbReference type="Proteomes" id="UP000829447"/>
    </source>
</evidence>
<dbReference type="EMBL" id="CM040478">
    <property type="protein sequence ID" value="MCI4393388.1"/>
    <property type="molecule type" value="Genomic_DNA"/>
</dbReference>
<reference evidence="1 2" key="1">
    <citation type="journal article" date="2022" name="bioRxiv">
        <title>An ancient truncated duplication of the anti-Mullerian hormone receptor type 2 gene is a potential conserved master sex determinant in the Pangasiidae catfish family.</title>
        <authorList>
            <person name="Wen M."/>
            <person name="Pan Q."/>
            <person name="Jouanno E."/>
            <person name="Montfort J."/>
            <person name="Zahm M."/>
            <person name="Cabau C."/>
            <person name="Klopp C."/>
            <person name="Iampietro C."/>
            <person name="Roques C."/>
            <person name="Bouchez O."/>
            <person name="Castinel A."/>
            <person name="Donnadieu C."/>
            <person name="Parrinello H."/>
            <person name="Poncet C."/>
            <person name="Belmonte E."/>
            <person name="Gautier V."/>
            <person name="Avarre J.-C."/>
            <person name="Dugue R."/>
            <person name="Gustiano R."/>
            <person name="Ha T.T.T."/>
            <person name="Campet M."/>
            <person name="Sriphairoj K."/>
            <person name="Ribolli J."/>
            <person name="de Almeida F.L."/>
            <person name="Desvignes T."/>
            <person name="Postlethwait J.H."/>
            <person name="Bucao C.F."/>
            <person name="Robinson-Rechavi M."/>
            <person name="Bobe J."/>
            <person name="Herpin A."/>
            <person name="Guiguen Y."/>
        </authorList>
    </citation>
    <scope>NUCLEOTIDE SEQUENCE [LARGE SCALE GENOMIC DNA]</scope>
    <source>
        <strain evidence="1">YG-Dec2019</strain>
    </source>
</reference>
<organism evidence="1 2">
    <name type="scientific">Pangasianodon gigas</name>
    <name type="common">Mekong giant catfish</name>
    <name type="synonym">Pangasius gigas</name>
    <dbReference type="NCBI Taxonomy" id="30993"/>
    <lineage>
        <taxon>Eukaryota</taxon>
        <taxon>Metazoa</taxon>
        <taxon>Chordata</taxon>
        <taxon>Craniata</taxon>
        <taxon>Vertebrata</taxon>
        <taxon>Euteleostomi</taxon>
        <taxon>Actinopterygii</taxon>
        <taxon>Neopterygii</taxon>
        <taxon>Teleostei</taxon>
        <taxon>Ostariophysi</taxon>
        <taxon>Siluriformes</taxon>
        <taxon>Pangasiidae</taxon>
        <taxon>Pangasianodon</taxon>
    </lineage>
</organism>
<evidence type="ECO:0000313" key="1">
    <source>
        <dbReference type="EMBL" id="MCI4393388.1"/>
    </source>
</evidence>
<protein>
    <submittedName>
        <fullName evidence="1">Uncharacterized protein</fullName>
    </submittedName>
</protein>
<feature type="non-terminal residue" evidence="1">
    <location>
        <position position="1"/>
    </location>
</feature>
<name>A0ACC5XQ11_PANGG</name>
<dbReference type="Proteomes" id="UP000829447">
    <property type="component" value="Linkage Group LG25"/>
</dbReference>
<proteinExistence type="predicted"/>
<sequence>TQDLRTLGGGVLINHRPGIHQQTRRRRAARNCATKNLQNFHANLYVTEELVEEPVMSTDTPSHLLHLLIIISDSSGKVMDTFSS</sequence>